<dbReference type="Gene3D" id="1.10.10.10">
    <property type="entry name" value="Winged helix-like DNA-binding domain superfamily/Winged helix DNA-binding domain"/>
    <property type="match status" value="1"/>
</dbReference>
<organism evidence="2 3">
    <name type="scientific">Friedmanniella luteola</name>
    <dbReference type="NCBI Taxonomy" id="546871"/>
    <lineage>
        <taxon>Bacteria</taxon>
        <taxon>Bacillati</taxon>
        <taxon>Actinomycetota</taxon>
        <taxon>Actinomycetes</taxon>
        <taxon>Propionibacteriales</taxon>
        <taxon>Nocardioidaceae</taxon>
        <taxon>Friedmanniella</taxon>
    </lineage>
</organism>
<dbReference type="GO" id="GO:0003723">
    <property type="term" value="F:RNA binding"/>
    <property type="evidence" value="ECO:0007669"/>
    <property type="project" value="InterPro"/>
</dbReference>
<dbReference type="SMART" id="SM01012">
    <property type="entry name" value="ANTAR"/>
    <property type="match status" value="1"/>
</dbReference>
<evidence type="ECO:0000313" key="2">
    <source>
        <dbReference type="EMBL" id="SDS98553.1"/>
    </source>
</evidence>
<evidence type="ECO:0000313" key="3">
    <source>
        <dbReference type="Proteomes" id="UP000199092"/>
    </source>
</evidence>
<dbReference type="AlphaFoldDB" id="A0A1H1WN06"/>
<feature type="domain" description="ANTAR" evidence="1">
    <location>
        <begin position="39"/>
        <end position="100"/>
    </location>
</feature>
<dbReference type="InterPro" id="IPR036388">
    <property type="entry name" value="WH-like_DNA-bd_sf"/>
</dbReference>
<dbReference type="InterPro" id="IPR005561">
    <property type="entry name" value="ANTAR"/>
</dbReference>
<reference evidence="2 3" key="1">
    <citation type="submission" date="2016-10" db="EMBL/GenBank/DDBJ databases">
        <authorList>
            <person name="de Groot N.N."/>
        </authorList>
    </citation>
    <scope>NUCLEOTIDE SEQUENCE [LARGE SCALE GENOMIC DNA]</scope>
    <source>
        <strain evidence="2 3">DSM 21741</strain>
    </source>
</reference>
<evidence type="ECO:0000259" key="1">
    <source>
        <dbReference type="PROSITE" id="PS50921"/>
    </source>
</evidence>
<protein>
    <submittedName>
        <fullName evidence="2">ANTAR domain-containing protein</fullName>
    </submittedName>
</protein>
<gene>
    <name evidence="2" type="ORF">SAMN04488543_2778</name>
</gene>
<dbReference type="InterPro" id="IPR011006">
    <property type="entry name" value="CheY-like_superfamily"/>
</dbReference>
<dbReference type="RefSeq" id="WP_091413570.1">
    <property type="nucleotide sequence ID" value="NZ_LT629749.1"/>
</dbReference>
<dbReference type="Pfam" id="PF03861">
    <property type="entry name" value="ANTAR"/>
    <property type="match status" value="1"/>
</dbReference>
<name>A0A1H1WN06_9ACTN</name>
<dbReference type="OrthoDB" id="3787288at2"/>
<dbReference type="Proteomes" id="UP000199092">
    <property type="component" value="Chromosome I"/>
</dbReference>
<dbReference type="PROSITE" id="PS50921">
    <property type="entry name" value="ANTAR"/>
    <property type="match status" value="1"/>
</dbReference>
<dbReference type="EMBL" id="LT629749">
    <property type="protein sequence ID" value="SDS98553.1"/>
    <property type="molecule type" value="Genomic_DNA"/>
</dbReference>
<dbReference type="SUPFAM" id="SSF52172">
    <property type="entry name" value="CheY-like"/>
    <property type="match status" value="1"/>
</dbReference>
<accession>A0A1H1WN06</accession>
<keyword evidence="3" id="KW-1185">Reference proteome</keyword>
<dbReference type="STRING" id="546871.SAMN04488543_2778"/>
<sequence>MHTNQIELIKDRHNGPPTDAAHLSLVGTSLTDVAVAPEVAELSQEIEALRRRLANLPAIEQAKGVLIGFYAVDADAAFALLVRWSQHTNIKLHRLASDLITAANDTSGHPHAQLRIFIDQLPNSTARLSPIPDFGTTSR</sequence>
<proteinExistence type="predicted"/>